<dbReference type="GO" id="GO:0004177">
    <property type="term" value="F:aminopeptidase activity"/>
    <property type="evidence" value="ECO:0007669"/>
    <property type="project" value="UniProtKB-KW"/>
</dbReference>
<protein>
    <submittedName>
        <fullName evidence="1">Puromycin-sensitive aminopeptidase</fullName>
    </submittedName>
</protein>
<reference evidence="1 2" key="1">
    <citation type="submission" date="2020-06" db="EMBL/GenBank/DDBJ databases">
        <title>Transcriptomic and genomic resources for Thalictrum thalictroides and T. hernandezii: Facilitating candidate gene discovery in an emerging model plant lineage.</title>
        <authorList>
            <person name="Arias T."/>
            <person name="Riano-Pachon D.M."/>
            <person name="Di Stilio V.S."/>
        </authorList>
    </citation>
    <scope>NUCLEOTIDE SEQUENCE [LARGE SCALE GENOMIC DNA]</scope>
    <source>
        <strain evidence="2">cv. WT478/WT964</strain>
        <tissue evidence="1">Leaves</tissue>
    </source>
</reference>
<organism evidence="1 2">
    <name type="scientific">Thalictrum thalictroides</name>
    <name type="common">Rue-anemone</name>
    <name type="synonym">Anemone thalictroides</name>
    <dbReference type="NCBI Taxonomy" id="46969"/>
    <lineage>
        <taxon>Eukaryota</taxon>
        <taxon>Viridiplantae</taxon>
        <taxon>Streptophyta</taxon>
        <taxon>Embryophyta</taxon>
        <taxon>Tracheophyta</taxon>
        <taxon>Spermatophyta</taxon>
        <taxon>Magnoliopsida</taxon>
        <taxon>Ranunculales</taxon>
        <taxon>Ranunculaceae</taxon>
        <taxon>Thalictroideae</taxon>
        <taxon>Thalictrum</taxon>
    </lineage>
</organism>
<gene>
    <name evidence="1" type="ORF">FRX31_002283</name>
</gene>
<sequence length="74" mass="8675">MIWTPAQDLPKTVHAMYSLKAVIKWDEDGAEVVRMYKTLLGSQRFRKAVTCEEFFAAMRDANDANFHNFLLWYS</sequence>
<evidence type="ECO:0000313" key="2">
    <source>
        <dbReference type="Proteomes" id="UP000554482"/>
    </source>
</evidence>
<dbReference type="GO" id="GO:0009507">
    <property type="term" value="C:chloroplast"/>
    <property type="evidence" value="ECO:0007669"/>
    <property type="project" value="TreeGrafter"/>
</dbReference>
<keyword evidence="2" id="KW-1185">Reference proteome</keyword>
<keyword evidence="1" id="KW-0645">Protease</keyword>
<dbReference type="AlphaFoldDB" id="A0A7J6XHI8"/>
<proteinExistence type="predicted"/>
<dbReference type="PANTHER" id="PTHR46322">
    <property type="entry name" value="PUROMYCIN-SENSITIVE AMINOPEPTIDASE"/>
    <property type="match status" value="1"/>
</dbReference>
<dbReference type="GO" id="GO:0008270">
    <property type="term" value="F:zinc ion binding"/>
    <property type="evidence" value="ECO:0007669"/>
    <property type="project" value="InterPro"/>
</dbReference>
<evidence type="ECO:0000313" key="1">
    <source>
        <dbReference type="EMBL" id="KAF5208130.1"/>
    </source>
</evidence>
<dbReference type="InterPro" id="IPR012779">
    <property type="entry name" value="Peptidase_M1_pepN"/>
</dbReference>
<dbReference type="Proteomes" id="UP000554482">
    <property type="component" value="Unassembled WGS sequence"/>
</dbReference>
<name>A0A7J6XHI8_THATH</name>
<accession>A0A7J6XHI8</accession>
<keyword evidence="1" id="KW-0378">Hydrolase</keyword>
<dbReference type="OrthoDB" id="1714109at2759"/>
<keyword evidence="1" id="KW-0031">Aminopeptidase</keyword>
<comment type="caution">
    <text evidence="1">The sequence shown here is derived from an EMBL/GenBank/DDBJ whole genome shotgun (WGS) entry which is preliminary data.</text>
</comment>
<dbReference type="EMBL" id="JABWDY010000412">
    <property type="protein sequence ID" value="KAF5208130.1"/>
    <property type="molecule type" value="Genomic_DNA"/>
</dbReference>
<dbReference type="PANTHER" id="PTHR46322:SF1">
    <property type="entry name" value="PUROMYCIN-SENSITIVE AMINOPEPTIDASE"/>
    <property type="match status" value="1"/>
</dbReference>